<dbReference type="PANTHER" id="PTHR13887">
    <property type="entry name" value="GLUTATHIONE S-TRANSFERASE KAPPA"/>
    <property type="match status" value="1"/>
</dbReference>
<comment type="similarity">
    <text evidence="1">Belongs to the thioredoxin family. DsbA subfamily.</text>
</comment>
<sequence>MTGLSRVVFAIFLIITLGAVGCSHSETTTPPSSPSPGVKVKIVIYSDPQCHACYRLYTEIEPQLNTKYGSNPQVSIETKYTSSIGPASSLATQAMLCASDQGKYSQYRDSILTAWNNIGADAYTLSALEAAAVSLGLNTGTFNSSLESGKYRQAVTDNTIAAGQLNIDNLPTIFVNDTRIVGVQALDVFTSAIDSELNK</sequence>
<dbReference type="SUPFAM" id="SSF52833">
    <property type="entry name" value="Thioredoxin-like"/>
    <property type="match status" value="1"/>
</dbReference>
<proteinExistence type="inferred from homology"/>
<dbReference type="InterPro" id="IPR012336">
    <property type="entry name" value="Thioredoxin-like_fold"/>
</dbReference>
<keyword evidence="2" id="KW-0732">Signal</keyword>
<evidence type="ECO:0000256" key="4">
    <source>
        <dbReference type="ARBA" id="ARBA00023157"/>
    </source>
</evidence>
<dbReference type="Gene3D" id="3.40.30.10">
    <property type="entry name" value="Glutaredoxin"/>
    <property type="match status" value="1"/>
</dbReference>
<dbReference type="PANTHER" id="PTHR13887:SF14">
    <property type="entry name" value="DISULFIDE BOND FORMATION PROTEIN D"/>
    <property type="match status" value="1"/>
</dbReference>
<comment type="caution">
    <text evidence="7">The sequence shown here is derived from an EMBL/GenBank/DDBJ whole genome shotgun (WGS) entry which is preliminary data.</text>
</comment>
<evidence type="ECO:0000313" key="8">
    <source>
        <dbReference type="Proteomes" id="UP000235653"/>
    </source>
</evidence>
<dbReference type="InterPro" id="IPR036249">
    <property type="entry name" value="Thioredoxin-like_sf"/>
</dbReference>
<dbReference type="PROSITE" id="PS51257">
    <property type="entry name" value="PROKAR_LIPOPROTEIN"/>
    <property type="match status" value="1"/>
</dbReference>
<dbReference type="Pfam" id="PF13462">
    <property type="entry name" value="Thioredoxin_4"/>
    <property type="match status" value="1"/>
</dbReference>
<evidence type="ECO:0000259" key="6">
    <source>
        <dbReference type="Pfam" id="PF13462"/>
    </source>
</evidence>
<protein>
    <recommendedName>
        <fullName evidence="6">Thioredoxin-like fold domain-containing protein</fullName>
    </recommendedName>
</protein>
<dbReference type="RefSeq" id="WP_102331207.1">
    <property type="nucleotide sequence ID" value="NZ_CP058566.2"/>
</dbReference>
<evidence type="ECO:0000313" key="7">
    <source>
        <dbReference type="EMBL" id="PPD58200.1"/>
    </source>
</evidence>
<evidence type="ECO:0000256" key="3">
    <source>
        <dbReference type="ARBA" id="ARBA00023002"/>
    </source>
</evidence>
<organism evidence="7 8">
    <name type="scientific">Dehalogenimonas etheniformans</name>
    <dbReference type="NCBI Taxonomy" id="1536648"/>
    <lineage>
        <taxon>Bacteria</taxon>
        <taxon>Bacillati</taxon>
        <taxon>Chloroflexota</taxon>
        <taxon>Dehalococcoidia</taxon>
        <taxon>Dehalococcoidales</taxon>
        <taxon>Dehalococcoidaceae</taxon>
        <taxon>Dehalogenimonas</taxon>
    </lineage>
</organism>
<dbReference type="EMBL" id="JQAN02000009">
    <property type="protein sequence ID" value="PPD58200.1"/>
    <property type="molecule type" value="Genomic_DNA"/>
</dbReference>
<name>A0A2P5P7D8_9CHLR</name>
<dbReference type="AlphaFoldDB" id="A0A2P5P7D8"/>
<dbReference type="Proteomes" id="UP000235653">
    <property type="component" value="Unassembled WGS sequence"/>
</dbReference>
<evidence type="ECO:0000256" key="2">
    <source>
        <dbReference type="ARBA" id="ARBA00022729"/>
    </source>
</evidence>
<dbReference type="OrthoDB" id="9784686at2"/>
<evidence type="ECO:0000256" key="1">
    <source>
        <dbReference type="ARBA" id="ARBA00005791"/>
    </source>
</evidence>
<keyword evidence="8" id="KW-1185">Reference proteome</keyword>
<reference evidence="7 8" key="1">
    <citation type="journal article" date="2017" name="ISME J.">
        <title>Grape pomace compost harbors organohalide-respiring Dehalogenimonas species with novel reductive dehalogenase genes.</title>
        <authorList>
            <person name="Yang Y."/>
            <person name="Higgins S.A."/>
            <person name="Yan J."/>
            <person name="Simsir B."/>
            <person name="Chourey K."/>
            <person name="Iyer R."/>
            <person name="Hettich R.L."/>
            <person name="Baldwin B."/>
            <person name="Ogles D.M."/>
            <person name="Loffler F.E."/>
        </authorList>
    </citation>
    <scope>NUCLEOTIDE SEQUENCE [LARGE SCALE GENOMIC DNA]</scope>
    <source>
        <strain evidence="7 8">GP</strain>
    </source>
</reference>
<accession>A0A2P5P7D8</accession>
<dbReference type="GO" id="GO:0016491">
    <property type="term" value="F:oxidoreductase activity"/>
    <property type="evidence" value="ECO:0007669"/>
    <property type="project" value="UniProtKB-KW"/>
</dbReference>
<feature type="domain" description="Thioredoxin-like fold" evidence="6">
    <location>
        <begin position="39"/>
        <end position="194"/>
    </location>
</feature>
<keyword evidence="5" id="KW-0676">Redox-active center</keyword>
<gene>
    <name evidence="7" type="ORF">JP09_005255</name>
</gene>
<keyword evidence="4" id="KW-1015">Disulfide bond</keyword>
<evidence type="ECO:0000256" key="5">
    <source>
        <dbReference type="ARBA" id="ARBA00023284"/>
    </source>
</evidence>
<keyword evidence="3" id="KW-0560">Oxidoreductase</keyword>